<comment type="caution">
    <text evidence="1">The sequence shown here is derived from an EMBL/GenBank/DDBJ whole genome shotgun (WGS) entry which is preliminary data.</text>
</comment>
<evidence type="ECO:0000313" key="2">
    <source>
        <dbReference type="Proteomes" id="UP001444071"/>
    </source>
</evidence>
<dbReference type="Proteomes" id="UP001444071">
    <property type="component" value="Unassembled WGS sequence"/>
</dbReference>
<accession>A0ABV0VTN7</accession>
<reference evidence="1 2" key="1">
    <citation type="submission" date="2021-06" db="EMBL/GenBank/DDBJ databases">
        <authorList>
            <person name="Palmer J.M."/>
        </authorList>
    </citation>
    <scope>NUCLEOTIDE SEQUENCE [LARGE SCALE GENOMIC DNA]</scope>
    <source>
        <strain evidence="1 2">XR_2019</strain>
        <tissue evidence="1">Muscle</tissue>
    </source>
</reference>
<protein>
    <submittedName>
        <fullName evidence="1">Uncharacterized protein</fullName>
    </submittedName>
</protein>
<name>A0ABV0VTN7_9TELE</name>
<keyword evidence="2" id="KW-1185">Reference proteome</keyword>
<gene>
    <name evidence="1" type="ORF">XENORESO_020343</name>
</gene>
<evidence type="ECO:0000313" key="1">
    <source>
        <dbReference type="EMBL" id="MEQ2260018.1"/>
    </source>
</evidence>
<proteinExistence type="predicted"/>
<organism evidence="1 2">
    <name type="scientific">Xenotaenia resolanae</name>
    <dbReference type="NCBI Taxonomy" id="208358"/>
    <lineage>
        <taxon>Eukaryota</taxon>
        <taxon>Metazoa</taxon>
        <taxon>Chordata</taxon>
        <taxon>Craniata</taxon>
        <taxon>Vertebrata</taxon>
        <taxon>Euteleostomi</taxon>
        <taxon>Actinopterygii</taxon>
        <taxon>Neopterygii</taxon>
        <taxon>Teleostei</taxon>
        <taxon>Neoteleostei</taxon>
        <taxon>Acanthomorphata</taxon>
        <taxon>Ovalentaria</taxon>
        <taxon>Atherinomorphae</taxon>
        <taxon>Cyprinodontiformes</taxon>
        <taxon>Goodeidae</taxon>
        <taxon>Xenotaenia</taxon>
    </lineage>
</organism>
<sequence>MTFLFIRYKFMEQRGHVVAFISLRNLKTRLTFTTYVNLCENTGICVRPKIARKDRPHNIHHLRGGIFYSSGMCSPKDETPSEKAFQTHGCGARRRREAAKPPQVFYYVFRPNSCCTKRLASQ</sequence>
<dbReference type="EMBL" id="JAHRIM010010090">
    <property type="protein sequence ID" value="MEQ2260018.1"/>
    <property type="molecule type" value="Genomic_DNA"/>
</dbReference>